<feature type="region of interest" description="Disordered" evidence="1">
    <location>
        <begin position="22"/>
        <end position="68"/>
    </location>
</feature>
<feature type="domain" description="BHLH" evidence="2">
    <location>
        <begin position="94"/>
        <end position="149"/>
    </location>
</feature>
<evidence type="ECO:0000259" key="2">
    <source>
        <dbReference type="PROSITE" id="PS50888"/>
    </source>
</evidence>
<keyword evidence="4" id="KW-1185">Reference proteome</keyword>
<dbReference type="InterPro" id="IPR036638">
    <property type="entry name" value="HLH_DNA-bd_sf"/>
</dbReference>
<dbReference type="Gene3D" id="4.10.280.10">
    <property type="entry name" value="Helix-loop-helix DNA-binding domain"/>
    <property type="match status" value="1"/>
</dbReference>
<dbReference type="Proteomes" id="UP000735302">
    <property type="component" value="Unassembled WGS sequence"/>
</dbReference>
<comment type="caution">
    <text evidence="3">The sequence shown here is derived from an EMBL/GenBank/DDBJ whole genome shotgun (WGS) entry which is preliminary data.</text>
</comment>
<evidence type="ECO:0000313" key="3">
    <source>
        <dbReference type="EMBL" id="GFO43931.1"/>
    </source>
</evidence>
<protein>
    <submittedName>
        <fullName evidence="3">Protein atonal homolog 7-b</fullName>
    </submittedName>
</protein>
<feature type="compositionally biased region" description="Polar residues" evidence="1">
    <location>
        <begin position="249"/>
        <end position="262"/>
    </location>
</feature>
<feature type="region of interest" description="Disordered" evidence="1">
    <location>
        <begin position="244"/>
        <end position="265"/>
    </location>
</feature>
<dbReference type="Pfam" id="PF00010">
    <property type="entry name" value="HLH"/>
    <property type="match status" value="1"/>
</dbReference>
<feature type="compositionally biased region" description="Low complexity" evidence="1">
    <location>
        <begin position="33"/>
        <end position="68"/>
    </location>
</feature>
<gene>
    <name evidence="3" type="ORF">PoB_007043600</name>
</gene>
<reference evidence="3 4" key="1">
    <citation type="journal article" date="2021" name="Elife">
        <title>Chloroplast acquisition without the gene transfer in kleptoplastic sea slugs, Plakobranchus ocellatus.</title>
        <authorList>
            <person name="Maeda T."/>
            <person name="Takahashi S."/>
            <person name="Yoshida T."/>
            <person name="Shimamura S."/>
            <person name="Takaki Y."/>
            <person name="Nagai Y."/>
            <person name="Toyoda A."/>
            <person name="Suzuki Y."/>
            <person name="Arimoto A."/>
            <person name="Ishii H."/>
            <person name="Satoh N."/>
            <person name="Nishiyama T."/>
            <person name="Hasebe M."/>
            <person name="Maruyama T."/>
            <person name="Minagawa J."/>
            <person name="Obokata J."/>
            <person name="Shigenobu S."/>
        </authorList>
    </citation>
    <scope>NUCLEOTIDE SEQUENCE [LARGE SCALE GENOMIC DNA]</scope>
</reference>
<sequence>MYGEKVTSLYYSKSTKATLTGIPHSDKMEQRCSSPLLASSSSSTTSSTLSPKLPATATGKAAATTTTSVTTYGLRKRKSCAKKHEGLNEEEIEKKRLRNNELERIRQQALQSAFRSLGEVVPEDMASSRHKPSSKIYTLENAMNYIRNLARLVAYHDLQLFGRTDPRYLMLANFSPGRDSSDHGSFDDIDIYGKYSGSEYHNGQVNYENHFLGDNVPYFSPSFWTRNASRTSFFHDSGISDKNDMSESFKASGQTQRRQTPPNFLEEGYITNQKQDVITIPEKQSVPIQGTNVPAHQISLSKTRFGKQQLHQSYDHSTPLSQLHPRKDPCLSDVTPILPPGVSSIDNCHEFCTQNPSDSGLGLTLNSSHDISSVSIGIDTASKSGDLHGSSLSSFSPERLGLTLREIVDSTPLHRSQATTHRRKIDFDSYK</sequence>
<dbReference type="SUPFAM" id="SSF47459">
    <property type="entry name" value="HLH, helix-loop-helix DNA-binding domain"/>
    <property type="match status" value="1"/>
</dbReference>
<dbReference type="GO" id="GO:0046983">
    <property type="term" value="F:protein dimerization activity"/>
    <property type="evidence" value="ECO:0007669"/>
    <property type="project" value="InterPro"/>
</dbReference>
<proteinExistence type="predicted"/>
<dbReference type="InterPro" id="IPR011598">
    <property type="entry name" value="bHLH_dom"/>
</dbReference>
<evidence type="ECO:0000256" key="1">
    <source>
        <dbReference type="SAM" id="MobiDB-lite"/>
    </source>
</evidence>
<name>A0AAV4DIF6_9GAST</name>
<dbReference type="AlphaFoldDB" id="A0AAV4DIF6"/>
<dbReference type="EMBL" id="BLXT01007928">
    <property type="protein sequence ID" value="GFO43931.1"/>
    <property type="molecule type" value="Genomic_DNA"/>
</dbReference>
<dbReference type="SMART" id="SM00353">
    <property type="entry name" value="HLH"/>
    <property type="match status" value="1"/>
</dbReference>
<dbReference type="PROSITE" id="PS50888">
    <property type="entry name" value="BHLH"/>
    <property type="match status" value="1"/>
</dbReference>
<evidence type="ECO:0000313" key="4">
    <source>
        <dbReference type="Proteomes" id="UP000735302"/>
    </source>
</evidence>
<organism evidence="3 4">
    <name type="scientific">Plakobranchus ocellatus</name>
    <dbReference type="NCBI Taxonomy" id="259542"/>
    <lineage>
        <taxon>Eukaryota</taxon>
        <taxon>Metazoa</taxon>
        <taxon>Spiralia</taxon>
        <taxon>Lophotrochozoa</taxon>
        <taxon>Mollusca</taxon>
        <taxon>Gastropoda</taxon>
        <taxon>Heterobranchia</taxon>
        <taxon>Euthyneura</taxon>
        <taxon>Panpulmonata</taxon>
        <taxon>Sacoglossa</taxon>
        <taxon>Placobranchoidea</taxon>
        <taxon>Plakobranchidae</taxon>
        <taxon>Plakobranchus</taxon>
    </lineage>
</organism>
<accession>A0AAV4DIF6</accession>